<protein>
    <recommendedName>
        <fullName evidence="4">Peptidase</fullName>
    </recommendedName>
</protein>
<dbReference type="Proteomes" id="UP000642014">
    <property type="component" value="Unassembled WGS sequence"/>
</dbReference>
<evidence type="ECO:0000313" key="3">
    <source>
        <dbReference type="Proteomes" id="UP000642014"/>
    </source>
</evidence>
<accession>A0AAV4KP76</accession>
<organism evidence="2 3">
    <name type="scientific">Streptomyces cinereoruber</name>
    <dbReference type="NCBI Taxonomy" id="67260"/>
    <lineage>
        <taxon>Bacteria</taxon>
        <taxon>Bacillati</taxon>
        <taxon>Actinomycetota</taxon>
        <taxon>Actinomycetes</taxon>
        <taxon>Kitasatosporales</taxon>
        <taxon>Streptomycetaceae</taxon>
        <taxon>Streptomyces</taxon>
    </lineage>
</organism>
<sequence length="51" mass="5402">MPQAGDRALTARCEANPHTDSTGETADQDTAAWDGRGITNTPTGPVTTEEW</sequence>
<dbReference type="RefSeq" id="WP_167308909.1">
    <property type="nucleotide sequence ID" value="NZ_CP023693.1"/>
</dbReference>
<comment type="caution">
    <text evidence="2">The sequence shown here is derived from an EMBL/GenBank/DDBJ whole genome shotgun (WGS) entry which is preliminary data.</text>
</comment>
<name>A0AAV4KP76_9ACTN</name>
<gene>
    <name evidence="2" type="ORF">GCM10010497_40820</name>
</gene>
<evidence type="ECO:0008006" key="4">
    <source>
        <dbReference type="Google" id="ProtNLM"/>
    </source>
</evidence>
<feature type="compositionally biased region" description="Polar residues" evidence="1">
    <location>
        <begin position="38"/>
        <end position="51"/>
    </location>
</feature>
<evidence type="ECO:0000256" key="1">
    <source>
        <dbReference type="SAM" id="MobiDB-lite"/>
    </source>
</evidence>
<reference evidence="2 3" key="1">
    <citation type="journal article" date="2014" name="Int. J. Syst. Evol. Microbiol.">
        <title>Complete genome sequence of Corynebacterium casei LMG S-19264T (=DSM 44701T), isolated from a smear-ripened cheese.</title>
        <authorList>
            <consortium name="US DOE Joint Genome Institute (JGI-PGF)"/>
            <person name="Walter F."/>
            <person name="Albersmeier A."/>
            <person name="Kalinowski J."/>
            <person name="Ruckert C."/>
        </authorList>
    </citation>
    <scope>NUCLEOTIDE SEQUENCE [LARGE SCALE GENOMIC DNA]</scope>
    <source>
        <strain evidence="2 3">JCM 4205</strain>
    </source>
</reference>
<feature type="region of interest" description="Disordered" evidence="1">
    <location>
        <begin position="1"/>
        <end position="51"/>
    </location>
</feature>
<proteinExistence type="predicted"/>
<dbReference type="EMBL" id="BMSJ01000007">
    <property type="protein sequence ID" value="GGR33828.1"/>
    <property type="molecule type" value="Genomic_DNA"/>
</dbReference>
<dbReference type="AlphaFoldDB" id="A0AAV4KP76"/>
<dbReference type="GeneID" id="95458769"/>
<evidence type="ECO:0000313" key="2">
    <source>
        <dbReference type="EMBL" id="GGR33828.1"/>
    </source>
</evidence>